<keyword evidence="4 7" id="KW-0812">Transmembrane</keyword>
<dbReference type="Pfam" id="PF13715">
    <property type="entry name" value="CarbopepD_reg_2"/>
    <property type="match status" value="1"/>
</dbReference>
<evidence type="ECO:0000256" key="7">
    <source>
        <dbReference type="PROSITE-ProRule" id="PRU01360"/>
    </source>
</evidence>
<comment type="similarity">
    <text evidence="7">Belongs to the TonB-dependent receptor family.</text>
</comment>
<gene>
    <name evidence="10" type="ORF">GFH32_16900</name>
</gene>
<evidence type="ECO:0000256" key="8">
    <source>
        <dbReference type="SAM" id="SignalP"/>
    </source>
</evidence>
<keyword evidence="11" id="KW-1185">Reference proteome</keyword>
<feature type="signal peptide" evidence="8">
    <location>
        <begin position="1"/>
        <end position="17"/>
    </location>
</feature>
<dbReference type="NCBIfam" id="TIGR04056">
    <property type="entry name" value="OMP_RagA_SusC"/>
    <property type="match status" value="1"/>
</dbReference>
<evidence type="ECO:0000259" key="9">
    <source>
        <dbReference type="Pfam" id="PF07715"/>
    </source>
</evidence>
<keyword evidence="8" id="KW-0732">Signal</keyword>
<keyword evidence="5 7" id="KW-0472">Membrane</keyword>
<protein>
    <submittedName>
        <fullName evidence="10">SusC/RagA family TonB-linked outer membrane protein</fullName>
    </submittedName>
</protein>
<proteinExistence type="inferred from homology"/>
<dbReference type="InterPro" id="IPR037066">
    <property type="entry name" value="Plug_dom_sf"/>
</dbReference>
<dbReference type="InterPro" id="IPR023997">
    <property type="entry name" value="TonB-dep_OMP_SusC/RagA_CS"/>
</dbReference>
<name>A0A5Q0QF51_9SPHI</name>
<comment type="subcellular location">
    <subcellularLocation>
        <location evidence="1 7">Cell outer membrane</location>
        <topology evidence="1 7">Multi-pass membrane protein</topology>
    </subcellularLocation>
</comment>
<evidence type="ECO:0000313" key="10">
    <source>
        <dbReference type="EMBL" id="QGA27899.1"/>
    </source>
</evidence>
<dbReference type="SUPFAM" id="SSF56935">
    <property type="entry name" value="Porins"/>
    <property type="match status" value="1"/>
</dbReference>
<evidence type="ECO:0000313" key="11">
    <source>
        <dbReference type="Proteomes" id="UP000326921"/>
    </source>
</evidence>
<keyword evidence="3 7" id="KW-1134">Transmembrane beta strand</keyword>
<dbReference type="Gene3D" id="2.170.130.10">
    <property type="entry name" value="TonB-dependent receptor, plug domain"/>
    <property type="match status" value="1"/>
</dbReference>
<dbReference type="InterPro" id="IPR008969">
    <property type="entry name" value="CarboxyPept-like_regulatory"/>
</dbReference>
<dbReference type="Gene3D" id="3.55.50.30">
    <property type="match status" value="1"/>
</dbReference>
<feature type="domain" description="TonB-dependent receptor plug" evidence="9">
    <location>
        <begin position="205"/>
        <end position="335"/>
    </location>
</feature>
<dbReference type="KEGG" id="sphe:GFH32_16900"/>
<organism evidence="10 11">
    <name type="scientific">Sphingobacterium zhuxiongii</name>
    <dbReference type="NCBI Taxonomy" id="2662364"/>
    <lineage>
        <taxon>Bacteria</taxon>
        <taxon>Pseudomonadati</taxon>
        <taxon>Bacteroidota</taxon>
        <taxon>Sphingobacteriia</taxon>
        <taxon>Sphingobacteriales</taxon>
        <taxon>Sphingobacteriaceae</taxon>
        <taxon>Sphingobacterium</taxon>
    </lineage>
</organism>
<evidence type="ECO:0000256" key="1">
    <source>
        <dbReference type="ARBA" id="ARBA00004571"/>
    </source>
</evidence>
<evidence type="ECO:0000256" key="4">
    <source>
        <dbReference type="ARBA" id="ARBA00022692"/>
    </source>
</evidence>
<dbReference type="SUPFAM" id="SSF49464">
    <property type="entry name" value="Carboxypeptidase regulatory domain-like"/>
    <property type="match status" value="1"/>
</dbReference>
<dbReference type="EMBL" id="CP045652">
    <property type="protein sequence ID" value="QGA27899.1"/>
    <property type="molecule type" value="Genomic_DNA"/>
</dbReference>
<dbReference type="PROSITE" id="PS52016">
    <property type="entry name" value="TONB_DEPENDENT_REC_3"/>
    <property type="match status" value="1"/>
</dbReference>
<keyword evidence="2 7" id="KW-0813">Transport</keyword>
<dbReference type="InterPro" id="IPR039426">
    <property type="entry name" value="TonB-dep_rcpt-like"/>
</dbReference>
<keyword evidence="6 7" id="KW-0998">Cell outer membrane</keyword>
<evidence type="ECO:0000256" key="5">
    <source>
        <dbReference type="ARBA" id="ARBA00023136"/>
    </source>
</evidence>
<dbReference type="GO" id="GO:0009279">
    <property type="term" value="C:cell outer membrane"/>
    <property type="evidence" value="ECO:0007669"/>
    <property type="project" value="UniProtKB-SubCell"/>
</dbReference>
<dbReference type="NCBIfam" id="TIGR04057">
    <property type="entry name" value="SusC_RagA_signa"/>
    <property type="match status" value="1"/>
</dbReference>
<evidence type="ECO:0000256" key="3">
    <source>
        <dbReference type="ARBA" id="ARBA00022452"/>
    </source>
</evidence>
<dbReference type="InterPro" id="IPR023996">
    <property type="entry name" value="TonB-dep_OMP_SusC/RagA"/>
</dbReference>
<dbReference type="Gene3D" id="2.40.170.20">
    <property type="entry name" value="TonB-dependent receptor, beta-barrel domain"/>
    <property type="match status" value="1"/>
</dbReference>
<dbReference type="InterPro" id="IPR036942">
    <property type="entry name" value="Beta-barrel_TonB_sf"/>
</dbReference>
<accession>A0A5Q0QF51</accession>
<dbReference type="RefSeq" id="WP_153512726.1">
    <property type="nucleotide sequence ID" value="NZ_WSPZ01000008.1"/>
</dbReference>
<dbReference type="InterPro" id="IPR012910">
    <property type="entry name" value="Plug_dom"/>
</dbReference>
<reference evidence="10 11" key="1">
    <citation type="submission" date="2019-10" db="EMBL/GenBank/DDBJ databases">
        <authorList>
            <person name="Dong K."/>
        </authorList>
    </citation>
    <scope>NUCLEOTIDE SEQUENCE [LARGE SCALE GENOMIC DNA]</scope>
    <source>
        <strain evidence="11">dk4302</strain>
    </source>
</reference>
<dbReference type="Proteomes" id="UP000326921">
    <property type="component" value="Chromosome"/>
</dbReference>
<sequence>MKLTFLLFFVSMFTVMANGFGQKVTLHLQNATMKKALLELTKQSGATFIYADHHIDDIKNINLSIREVELEKALTLLFEETQFTFERKGKSISLAMKRKAPAEKTSVAIQRLFKGKVLDENGGVMPGASISIANTDRKTKSNHAGEFEILADIGDVLEISYLGYKPLKFKVSQIAEQVKTFHLSALEAAVEEITVTGLFNRPTENFTGAATAVSGQQLRNINALNVFDALKVLDPAVRVPDNLEFGSDPNRLPNITLRGTNNFPGQGDISSSDLSGADFMAAYQSNPSMPLFMLDGFEVSLTKIYDLDINRIEKITILKDAVATSAYGSRAANGVIVVETKQPQPGKLNLNYSTTLQVTAPDLTSYNLLNAKDKLELERQGGLYYSARPENQLILDQRYSARRAEVERGVDTYWLSQPLQTGVGNKQSLFLEGGDDYVRYGANFGYFNNKGVMKGSDRNSFEGGMSLSYRKNNILIRNQLNVSSNKSNNSPYGSFGDYSRLNPYWSPFDENGQTKKILETITNLGINSSSYIVNPMYNALIGTSSYGKYSGINNNTFVEWRAMPSLKVTAKFGLSTQKDENNNFLPADHTAFAQISDYNSNEYFTRGSYTKSNSEFFTYDGSLVADYNKVIGRHQIFSTLGMSLAEQQSKSNGIVVRGFPNSRLDEIFFGNGYLENSRPQGSNNISRRFSSFGNFNYTFDRRLLFDLAVNVDGSTQFGELNRFAPFWAVGLGWNLHEEKFFKEHVPFFNRFKIRGGLGTTGSQQFPPFMAITTYTYNTSQDYLGMYGAQVLGYGNRDLKWQETMKYNVGTDMIFWNDRVNLRLDAYYEMTNNLLLDISTPPSLGVSSYKENMGKLANKGIEGNVNFFIFKPAASQFSWSIYVNGIHNRNEIKEISNSLKKMNQDNDSGAQTKPNARYQEGQSVNAIWAVKSAGIDPSTGREVFYDKDGNLTYIWNAEDKVIVGDAIAKLSGSLGTNVTYKGFQFGAYFSYQTGAKQYNQTLADYVENANINNNVDERVFLDRWKQPGDVTLFKGLTDLEGNPITSATQATSRFMQKNNFLNFTSISLGYMLPEKVASKMRLKNTRFSLQGNNILQLSTIQVERGLSYPFARNFTFSLSTSF</sequence>
<evidence type="ECO:0000256" key="2">
    <source>
        <dbReference type="ARBA" id="ARBA00022448"/>
    </source>
</evidence>
<evidence type="ECO:0000256" key="6">
    <source>
        <dbReference type="ARBA" id="ARBA00023237"/>
    </source>
</evidence>
<feature type="chain" id="PRO_5024841194" evidence="8">
    <location>
        <begin position="18"/>
        <end position="1121"/>
    </location>
</feature>
<dbReference type="Pfam" id="PF07715">
    <property type="entry name" value="Plug"/>
    <property type="match status" value="1"/>
</dbReference>
<dbReference type="AlphaFoldDB" id="A0A5Q0QF51"/>